<feature type="non-terminal residue" evidence="2">
    <location>
        <position position="78"/>
    </location>
</feature>
<gene>
    <name evidence="2" type="ORF">WB403_52015</name>
</gene>
<name>A0ABU8GWT1_9ACTN</name>
<sequence length="78" mass="8106">ALAANADLVAAQANLRQAQALTGAARGALFPQADLGYQVERQRLSQALSSPLLDPAPTLFSIHTAQVNVSYALDLFGG</sequence>
<evidence type="ECO:0000256" key="1">
    <source>
        <dbReference type="ARBA" id="ARBA00007613"/>
    </source>
</evidence>
<proteinExistence type="inferred from homology"/>
<evidence type="ECO:0000313" key="3">
    <source>
        <dbReference type="Proteomes" id="UP001365781"/>
    </source>
</evidence>
<dbReference type="Proteomes" id="UP001365781">
    <property type="component" value="Unassembled WGS sequence"/>
</dbReference>
<reference evidence="2 3" key="1">
    <citation type="submission" date="2024-03" db="EMBL/GenBank/DDBJ databases">
        <title>First Report of Pectobacterium brasiliscabiei causing potato scab in china.</title>
        <authorList>
            <person name="Handique U."/>
        </authorList>
    </citation>
    <scope>NUCLEOTIDE SEQUENCE [LARGE SCALE GENOMIC DNA]</scope>
    <source>
        <strain evidence="2 3">ZRIMU1503</strain>
    </source>
</reference>
<protein>
    <submittedName>
        <fullName evidence="2">TolC family protein</fullName>
    </submittedName>
</protein>
<dbReference type="Gene3D" id="2.20.200.10">
    <property type="entry name" value="Outer membrane efflux proteins (OEP)"/>
    <property type="match status" value="1"/>
</dbReference>
<comment type="caution">
    <text evidence="2">The sequence shown here is derived from an EMBL/GenBank/DDBJ whole genome shotgun (WGS) entry which is preliminary data.</text>
</comment>
<dbReference type="SUPFAM" id="SSF56954">
    <property type="entry name" value="Outer membrane efflux proteins (OEP)"/>
    <property type="match status" value="1"/>
</dbReference>
<feature type="non-terminal residue" evidence="2">
    <location>
        <position position="1"/>
    </location>
</feature>
<dbReference type="Gene3D" id="1.20.1600.10">
    <property type="entry name" value="Outer membrane efflux proteins (OEP)"/>
    <property type="match status" value="1"/>
</dbReference>
<accession>A0ABU8GWT1</accession>
<dbReference type="RefSeq" id="WP_336559453.1">
    <property type="nucleotide sequence ID" value="NZ_JBBAYM010000890.1"/>
</dbReference>
<dbReference type="EMBL" id="JBBAYM010000890">
    <property type="protein sequence ID" value="MEI5617642.1"/>
    <property type="molecule type" value="Genomic_DNA"/>
</dbReference>
<dbReference type="InterPro" id="IPR003423">
    <property type="entry name" value="OMP_efflux"/>
</dbReference>
<comment type="similarity">
    <text evidence="1">Belongs to the outer membrane factor (OMF) (TC 1.B.17) family.</text>
</comment>
<evidence type="ECO:0000313" key="2">
    <source>
        <dbReference type="EMBL" id="MEI5617642.1"/>
    </source>
</evidence>
<keyword evidence="3" id="KW-1185">Reference proteome</keyword>
<dbReference type="Pfam" id="PF02321">
    <property type="entry name" value="OEP"/>
    <property type="match status" value="1"/>
</dbReference>
<organism evidence="2 3">
    <name type="scientific">Streptomyces brasiliscabiei</name>
    <dbReference type="NCBI Taxonomy" id="2736302"/>
    <lineage>
        <taxon>Bacteria</taxon>
        <taxon>Bacillati</taxon>
        <taxon>Actinomycetota</taxon>
        <taxon>Actinomycetes</taxon>
        <taxon>Kitasatosporales</taxon>
        <taxon>Streptomycetaceae</taxon>
        <taxon>Streptomyces</taxon>
    </lineage>
</organism>